<evidence type="ECO:0000256" key="24">
    <source>
        <dbReference type="RuleBase" id="RU003318"/>
    </source>
</evidence>
<keyword evidence="7" id="KW-0165">Cleavage on pair of basic residues</keyword>
<dbReference type="AlphaFoldDB" id="L5LQG8"/>
<dbReference type="Pfam" id="PF00028">
    <property type="entry name" value="Cadherin"/>
    <property type="match status" value="3"/>
</dbReference>
<sequence length="1275" mass="138762">MGYGRAGKLAPVRARRCHLKSGRTALRVKKEQSFHVPSRGMAYVEARRRHRPEHENLAELMHIAREEQKFKMYSDRIQVTKDAERGDMYRLAEEDGPKKLISREHEAMSDSGMEELDMCSDLSTPLGVCLRYVSRGGVTVRFSERLHLQPQVALSEQAPHFLIHVLASVLNLAKAETPQSLHVGTPTEKLFPSDTSRVGESKGRENRHTPGLDVREPAAMGWHIRIAAALVTLLVLVEVNSEFRIQVRDYGAKNGTVKWHSIRRHKREWIKFAAACREGEDNSKRNPIAKIHSDCAANQQVTYRISGVGIDQPPFGIFVINQKTGEINITSIVDREVTPFFIIYCRALNLQGQDLERPLELRVRVLDINDNPPVFSMSSFLGQIEENSNANTLVMRLNATDADEPNNLNSKIAFKIISQEPSDSPMFIINRYTGEIRTMNNFLDREQYSQYSLAVRGSDRDGGADGMSADCECSIKILDVNDNIPYLAESSYKLKIEENSLNSNLLQLRVIDLDEEFSANWMAVIFFISGNEGNWFDIEMNERTNVGTLRIIKPLDYEAMNNLQLSIGVRNKAEFHQSIMSQYKLTATAISVTVRNVIEGAVFRPGSKTFVVTSNMGQNYRVGDFIATDLDTGGPSTKVRYVMGNNPADLLSVDSKTGIITLRNQVTREQYNMLNGKYQGTILSIDDGLQRTCTGIINIDLQGPDWPTSETTPKYNTDQDDTSTGVGTGELITGEVTVNTQSNNGNVDGGVTNEYKEPIGVPMFPDNVHFGPAGIGLLIMGFLVLGLVPFLLICCDCGGAPGGGAGFEPVPECSEGVMHPWAVEGPGPEPGIITTIPIPQIPPGGNIIQCVDTSGVYTNEYGGREMQEMEGEERMTGFELADGVKSSGEPDICQEYSGTLRRNSMRECREGLNMDFMESYFCQKAYAYADEDEGRPSNDCLLIYDIEGVGSPAGSVGCCSFIGEDFDDSFLDTLGPKFKKLADISLGKNVESYPDFDLPWPESTEPIYPQQGSEPFASGRPPTSPCYGTTTVISESAYPSGPAVQHPMSIPDPLGYGNVTVTESYATSGTLKPSVHVHDNRHASNVVVTERVVGPISGADLHGMLEMPDLREGSNVIVTERIIAPGSSLPTTLTIPDPRESSNVVVTERVIRPTSGMMGGLSVHPDLSNAHNVIVTERVVSGSGVTGFSGPAGIIGGSGTVGSGLVGSEAGIGGGGFGLSSLGGGGGLSSSMGGTATIGHMRSSSDHHFSQTLGSTSPSTARSRITKYSTVQYTK</sequence>
<evidence type="ECO:0000256" key="4">
    <source>
        <dbReference type="ARBA" id="ARBA00004568"/>
    </source>
</evidence>
<dbReference type="InterPro" id="IPR050971">
    <property type="entry name" value="Cadherin-domain_protein"/>
</dbReference>
<dbReference type="InterPro" id="IPR015919">
    <property type="entry name" value="Cadherin-like_sf"/>
</dbReference>
<keyword evidence="29" id="KW-1185">Reference proteome</keyword>
<dbReference type="PANTHER" id="PTHR24025:SF9">
    <property type="entry name" value="DESMOGLEIN-1"/>
    <property type="match status" value="1"/>
</dbReference>
<gene>
    <name evidence="28" type="ORF">MDA_GLEAN10016498</name>
</gene>
<evidence type="ECO:0000259" key="27">
    <source>
        <dbReference type="PROSITE" id="PS50268"/>
    </source>
</evidence>
<keyword evidence="12 23" id="KW-0106">Calcium</keyword>
<feature type="compositionally biased region" description="Basic and acidic residues" evidence="26">
    <location>
        <begin position="197"/>
        <end position="212"/>
    </location>
</feature>
<evidence type="ECO:0000256" key="17">
    <source>
        <dbReference type="ARBA" id="ARBA00023180"/>
    </source>
</evidence>
<dbReference type="FunFam" id="2.60.40.60:FF:000238">
    <property type="entry name" value="Desmoglein 1"/>
    <property type="match status" value="1"/>
</dbReference>
<evidence type="ECO:0000256" key="18">
    <source>
        <dbReference type="ARBA" id="ARBA00023242"/>
    </source>
</evidence>
<dbReference type="FunFam" id="4.10.900.10:FF:000003">
    <property type="entry name" value="Desmoglein 1"/>
    <property type="match status" value="1"/>
</dbReference>
<dbReference type="InterPro" id="IPR002126">
    <property type="entry name" value="Cadherin-like_dom"/>
</dbReference>
<dbReference type="SUPFAM" id="SSF49313">
    <property type="entry name" value="Cadherin-like"/>
    <property type="match status" value="4"/>
</dbReference>
<evidence type="ECO:0000256" key="23">
    <source>
        <dbReference type="PROSITE-ProRule" id="PRU00043"/>
    </source>
</evidence>
<keyword evidence="16" id="KW-0472">Membrane</keyword>
<evidence type="ECO:0000256" key="7">
    <source>
        <dbReference type="ARBA" id="ARBA00022685"/>
    </source>
</evidence>
<comment type="function">
    <text evidence="25">A component of desmosome cell-cell junctions which are required for positive regulation of cellular adhesion. Involved in the interaction of plaque proteins and intermediate filaments mediating cell-cell adhesion.</text>
</comment>
<dbReference type="FunFam" id="2.60.40.60:FF:000011">
    <property type="entry name" value="Cadherin 1"/>
    <property type="match status" value="1"/>
</dbReference>
<keyword evidence="11" id="KW-0677">Repeat</keyword>
<evidence type="ECO:0000256" key="21">
    <source>
        <dbReference type="ARBA" id="ARBA00076681"/>
    </source>
</evidence>
<evidence type="ECO:0000256" key="20">
    <source>
        <dbReference type="ARBA" id="ARBA00069636"/>
    </source>
</evidence>
<dbReference type="PRINTS" id="PR01819">
    <property type="entry name" value="DESMOGLEIN"/>
</dbReference>
<evidence type="ECO:0000256" key="13">
    <source>
        <dbReference type="ARBA" id="ARBA00022889"/>
    </source>
</evidence>
<keyword evidence="18" id="KW-0539">Nucleus</keyword>
<evidence type="ECO:0000256" key="12">
    <source>
        <dbReference type="ARBA" id="ARBA00022837"/>
    </source>
</evidence>
<dbReference type="GO" id="GO:0005509">
    <property type="term" value="F:calcium ion binding"/>
    <property type="evidence" value="ECO:0007669"/>
    <property type="project" value="UniProtKB-UniRule"/>
</dbReference>
<dbReference type="GO" id="GO:0045295">
    <property type="term" value="F:gamma-catenin binding"/>
    <property type="evidence" value="ECO:0007669"/>
    <property type="project" value="TreeGrafter"/>
</dbReference>
<dbReference type="InterPro" id="IPR009122">
    <property type="entry name" value="Desmosomal_cadherin"/>
</dbReference>
<keyword evidence="17" id="KW-0325">Glycoprotein</keyword>
<evidence type="ECO:0000313" key="29">
    <source>
        <dbReference type="Proteomes" id="UP000010556"/>
    </source>
</evidence>
<dbReference type="FunFam" id="2.60.40.60:FF:000068">
    <property type="entry name" value="Desmoglein 1"/>
    <property type="match status" value="1"/>
</dbReference>
<keyword evidence="6" id="KW-0963">Cytoplasm</keyword>
<dbReference type="Gene3D" id="4.10.900.10">
    <property type="entry name" value="TCF3-CBD (Catenin binding domain)"/>
    <property type="match status" value="1"/>
</dbReference>
<evidence type="ECO:0000256" key="19">
    <source>
        <dbReference type="ARBA" id="ARBA00037034"/>
    </source>
</evidence>
<dbReference type="SMART" id="SM00112">
    <property type="entry name" value="CA"/>
    <property type="match status" value="4"/>
</dbReference>
<feature type="compositionally biased region" description="Polar residues" evidence="26">
    <location>
        <begin position="1250"/>
        <end position="1275"/>
    </location>
</feature>
<comment type="subcellular location">
    <subcellularLocation>
        <location evidence="4">Cell junction</location>
        <location evidence="4">Desmosome</location>
    </subcellularLocation>
    <subcellularLocation>
        <location evidence="2 24">Cell membrane</location>
        <topology evidence="2 24">Single-pass type I membrane protein</topology>
    </subcellularLocation>
    <subcellularLocation>
        <location evidence="3">Cytoplasm</location>
    </subcellularLocation>
    <subcellularLocation>
        <location evidence="1">Nucleus</location>
    </subcellularLocation>
</comment>
<dbReference type="CDD" id="cd11304">
    <property type="entry name" value="Cadherin_repeat"/>
    <property type="match status" value="4"/>
</dbReference>
<feature type="domain" description="Cadherin" evidence="27">
    <location>
        <begin position="376"/>
        <end position="487"/>
    </location>
</feature>
<keyword evidence="13 24" id="KW-0130">Cell adhesion</keyword>
<keyword evidence="9" id="KW-0479">Metal-binding</keyword>
<dbReference type="EMBL" id="KB109459">
    <property type="protein sequence ID" value="ELK28250.1"/>
    <property type="molecule type" value="Genomic_DNA"/>
</dbReference>
<evidence type="ECO:0000256" key="16">
    <source>
        <dbReference type="ARBA" id="ARBA00023136"/>
    </source>
</evidence>
<evidence type="ECO:0000256" key="1">
    <source>
        <dbReference type="ARBA" id="ARBA00004123"/>
    </source>
</evidence>
<keyword evidence="5" id="KW-1003">Cell membrane</keyword>
<dbReference type="PRINTS" id="PR00205">
    <property type="entry name" value="CADHERIN"/>
</dbReference>
<evidence type="ECO:0000256" key="10">
    <source>
        <dbReference type="ARBA" id="ARBA00022729"/>
    </source>
</evidence>
<dbReference type="PROSITE" id="PS50268">
    <property type="entry name" value="CADHERIN_2"/>
    <property type="match status" value="4"/>
</dbReference>
<feature type="region of interest" description="Disordered" evidence="26">
    <location>
        <begin position="1241"/>
        <end position="1275"/>
    </location>
</feature>
<evidence type="ECO:0000256" key="15">
    <source>
        <dbReference type="ARBA" id="ARBA00022989"/>
    </source>
</evidence>
<comment type="subunit">
    <text evidence="22">Binds to JUP/plakoglobin. Interacts with PKP2. Interacts with DSC3; there is evidence to suggest that the interaction promotes cell-cell adhesion of keratinocytes.</text>
</comment>
<dbReference type="GO" id="GO:0030057">
    <property type="term" value="C:desmosome"/>
    <property type="evidence" value="ECO:0007669"/>
    <property type="project" value="UniProtKB-SubCell"/>
</dbReference>
<name>L5LQG8_MYODS</name>
<feature type="domain" description="Cadherin" evidence="27">
    <location>
        <begin position="604"/>
        <end position="764"/>
    </location>
</feature>
<keyword evidence="15" id="KW-1133">Transmembrane helix</keyword>
<evidence type="ECO:0000256" key="8">
    <source>
        <dbReference type="ARBA" id="ARBA00022692"/>
    </source>
</evidence>
<evidence type="ECO:0000256" key="3">
    <source>
        <dbReference type="ARBA" id="ARBA00004496"/>
    </source>
</evidence>
<evidence type="ECO:0000256" key="11">
    <source>
        <dbReference type="ARBA" id="ARBA00022737"/>
    </source>
</evidence>
<dbReference type="GO" id="GO:0005634">
    <property type="term" value="C:nucleus"/>
    <property type="evidence" value="ECO:0007669"/>
    <property type="project" value="UniProtKB-SubCell"/>
</dbReference>
<dbReference type="eggNOG" id="KOG3594">
    <property type="taxonomic scope" value="Eukaryota"/>
</dbReference>
<dbReference type="InterPro" id="IPR027397">
    <property type="entry name" value="Catenin-bd_sf"/>
</dbReference>
<keyword evidence="8 24" id="KW-0812">Transmembrane</keyword>
<dbReference type="FunFam" id="2.60.40.60:FF:000083">
    <property type="entry name" value="Desmoglein 1"/>
    <property type="match status" value="1"/>
</dbReference>
<dbReference type="Proteomes" id="UP000010556">
    <property type="component" value="Unassembled WGS sequence"/>
</dbReference>
<protein>
    <recommendedName>
        <fullName evidence="20">Desmoglein-1</fullName>
    </recommendedName>
    <alternativeName>
        <fullName evidence="21">Desmosomal glycoprotein 1</fullName>
    </alternativeName>
</protein>
<evidence type="ECO:0000313" key="28">
    <source>
        <dbReference type="EMBL" id="ELK28250.1"/>
    </source>
</evidence>
<feature type="domain" description="Cadherin" evidence="27">
    <location>
        <begin position="288"/>
        <end position="375"/>
    </location>
</feature>
<evidence type="ECO:0000256" key="25">
    <source>
        <dbReference type="RuleBase" id="RU004358"/>
    </source>
</evidence>
<feature type="region of interest" description="Disordered" evidence="26">
    <location>
        <begin position="183"/>
        <end position="212"/>
    </location>
</feature>
<evidence type="ECO:0000256" key="26">
    <source>
        <dbReference type="SAM" id="MobiDB-lite"/>
    </source>
</evidence>
<dbReference type="PANTHER" id="PTHR24025">
    <property type="entry name" value="DESMOGLEIN FAMILY MEMBER"/>
    <property type="match status" value="1"/>
</dbReference>
<dbReference type="GO" id="GO:0007156">
    <property type="term" value="P:homophilic cell adhesion via plasma membrane adhesion molecules"/>
    <property type="evidence" value="ECO:0007669"/>
    <property type="project" value="InterPro"/>
</dbReference>
<evidence type="ECO:0000256" key="14">
    <source>
        <dbReference type="ARBA" id="ARBA00022949"/>
    </source>
</evidence>
<dbReference type="Pfam" id="PF01049">
    <property type="entry name" value="CADH_Y-type_LIR"/>
    <property type="match status" value="1"/>
</dbReference>
<dbReference type="InterPro" id="IPR020894">
    <property type="entry name" value="Cadherin_CS"/>
</dbReference>
<accession>L5LQG8</accession>
<comment type="function">
    <text evidence="19">Component of intercellular desmosome junctions. Involved in the interaction of plaque proteins and intermediate filaments mediating cell-cell adhesion.</text>
</comment>
<proteinExistence type="predicted"/>
<feature type="domain" description="Cadherin" evidence="27">
    <location>
        <begin position="488"/>
        <end position="607"/>
    </location>
</feature>
<evidence type="ECO:0000256" key="6">
    <source>
        <dbReference type="ARBA" id="ARBA00022490"/>
    </source>
</evidence>
<organism evidence="28 29">
    <name type="scientific">Myotis davidii</name>
    <name type="common">David's myotis</name>
    <dbReference type="NCBI Taxonomy" id="225400"/>
    <lineage>
        <taxon>Eukaryota</taxon>
        <taxon>Metazoa</taxon>
        <taxon>Chordata</taxon>
        <taxon>Craniata</taxon>
        <taxon>Vertebrata</taxon>
        <taxon>Euteleostomi</taxon>
        <taxon>Mammalia</taxon>
        <taxon>Eutheria</taxon>
        <taxon>Laurasiatheria</taxon>
        <taxon>Chiroptera</taxon>
        <taxon>Yangochiroptera</taxon>
        <taxon>Vespertilionidae</taxon>
        <taxon>Myotis</taxon>
    </lineage>
</organism>
<dbReference type="GO" id="GO:0005886">
    <property type="term" value="C:plasma membrane"/>
    <property type="evidence" value="ECO:0007669"/>
    <property type="project" value="UniProtKB-SubCell"/>
</dbReference>
<reference evidence="29" key="1">
    <citation type="journal article" date="2013" name="Science">
        <title>Comparative analysis of bat genomes provides insight into the evolution of flight and immunity.</title>
        <authorList>
            <person name="Zhang G."/>
            <person name="Cowled C."/>
            <person name="Shi Z."/>
            <person name="Huang Z."/>
            <person name="Bishop-Lilly K.A."/>
            <person name="Fang X."/>
            <person name="Wynne J.W."/>
            <person name="Xiong Z."/>
            <person name="Baker M.L."/>
            <person name="Zhao W."/>
            <person name="Tachedjian M."/>
            <person name="Zhu Y."/>
            <person name="Zhou P."/>
            <person name="Jiang X."/>
            <person name="Ng J."/>
            <person name="Yang L."/>
            <person name="Wu L."/>
            <person name="Xiao J."/>
            <person name="Feng Y."/>
            <person name="Chen Y."/>
            <person name="Sun X."/>
            <person name="Zhang Y."/>
            <person name="Marsh G.A."/>
            <person name="Crameri G."/>
            <person name="Broder C.C."/>
            <person name="Frey K.G."/>
            <person name="Wang L.F."/>
            <person name="Wang J."/>
        </authorList>
    </citation>
    <scope>NUCLEOTIDE SEQUENCE [LARGE SCALE GENOMIC DNA]</scope>
</reference>
<dbReference type="GO" id="GO:0005737">
    <property type="term" value="C:cytoplasm"/>
    <property type="evidence" value="ECO:0007669"/>
    <property type="project" value="UniProtKB-SubCell"/>
</dbReference>
<dbReference type="PROSITE" id="PS00232">
    <property type="entry name" value="CADHERIN_1"/>
    <property type="match status" value="1"/>
</dbReference>
<evidence type="ECO:0000256" key="2">
    <source>
        <dbReference type="ARBA" id="ARBA00004251"/>
    </source>
</evidence>
<keyword evidence="10" id="KW-0732">Signal</keyword>
<evidence type="ECO:0000256" key="22">
    <source>
        <dbReference type="ARBA" id="ARBA00093564"/>
    </source>
</evidence>
<evidence type="ECO:0000256" key="5">
    <source>
        <dbReference type="ARBA" id="ARBA00022475"/>
    </source>
</evidence>
<dbReference type="InterPro" id="IPR000233">
    <property type="entry name" value="Cadherin_Y-type_LIR"/>
</dbReference>
<keyword evidence="14" id="KW-0965">Cell junction</keyword>
<dbReference type="Gene3D" id="2.60.40.60">
    <property type="entry name" value="Cadherins"/>
    <property type="match status" value="4"/>
</dbReference>
<evidence type="ECO:0000256" key="9">
    <source>
        <dbReference type="ARBA" id="ARBA00022723"/>
    </source>
</evidence>
<dbReference type="PRINTS" id="PR01818">
    <property type="entry name" value="DESMOCADHERN"/>
</dbReference>